<dbReference type="InterPro" id="IPR007278">
    <property type="entry name" value="DUF397"/>
</dbReference>
<feature type="region of interest" description="Disordered" evidence="1">
    <location>
        <begin position="1"/>
        <end position="23"/>
    </location>
</feature>
<feature type="domain" description="DUF397" evidence="2">
    <location>
        <begin position="10"/>
        <end position="59"/>
    </location>
</feature>
<dbReference type="RefSeq" id="WP_267949127.1">
    <property type="nucleotide sequence ID" value="NZ_JBEQNA010000007.1"/>
</dbReference>
<dbReference type="Pfam" id="PF04149">
    <property type="entry name" value="DUF397"/>
    <property type="match status" value="1"/>
</dbReference>
<reference evidence="3 4" key="1">
    <citation type="submission" date="2024-06" db="EMBL/GenBank/DDBJ databases">
        <authorList>
            <person name="Bataeva Y.V."/>
            <person name="Grigorian L.N."/>
            <person name="Solomentsev V.I."/>
        </authorList>
    </citation>
    <scope>NUCLEOTIDE SEQUENCE [LARGE SCALE GENOMIC DNA]</scope>
    <source>
        <strain evidence="4">SCPM-O-B-12605 (RCAM04882)</strain>
    </source>
</reference>
<name>A0ABV1ZZ11_9ACTN</name>
<evidence type="ECO:0000313" key="3">
    <source>
        <dbReference type="EMBL" id="MES0836288.1"/>
    </source>
</evidence>
<dbReference type="EMBL" id="JBEQNB010000011">
    <property type="protein sequence ID" value="MES0836288.1"/>
    <property type="molecule type" value="Genomic_DNA"/>
</dbReference>
<protein>
    <submittedName>
        <fullName evidence="3">DUF397 domain-containing protein</fullName>
    </submittedName>
</protein>
<gene>
    <name evidence="3" type="ORF">ABUK86_21100</name>
</gene>
<organism evidence="3 4">
    <name type="scientific">Nocardiopsis tropica</name>
    <dbReference type="NCBI Taxonomy" id="109330"/>
    <lineage>
        <taxon>Bacteria</taxon>
        <taxon>Bacillati</taxon>
        <taxon>Actinomycetota</taxon>
        <taxon>Actinomycetes</taxon>
        <taxon>Streptosporangiales</taxon>
        <taxon>Nocardiopsidaceae</taxon>
        <taxon>Nocardiopsis</taxon>
    </lineage>
</organism>
<dbReference type="Proteomes" id="UP001432401">
    <property type="component" value="Unassembled WGS sequence"/>
</dbReference>
<keyword evidence="4" id="KW-1185">Reference proteome</keyword>
<evidence type="ECO:0000313" key="4">
    <source>
        <dbReference type="Proteomes" id="UP001432401"/>
    </source>
</evidence>
<sequence length="60" mass="6757">MHHQQQTPRTWHKAGHSQGATNCVEVSEGATAAVRDTRNRDRGYLEFPNREWAALLATVV</sequence>
<accession>A0ABV1ZZ11</accession>
<proteinExistence type="predicted"/>
<evidence type="ECO:0000256" key="1">
    <source>
        <dbReference type="SAM" id="MobiDB-lite"/>
    </source>
</evidence>
<evidence type="ECO:0000259" key="2">
    <source>
        <dbReference type="Pfam" id="PF04149"/>
    </source>
</evidence>
<comment type="caution">
    <text evidence="3">The sequence shown here is derived from an EMBL/GenBank/DDBJ whole genome shotgun (WGS) entry which is preliminary data.</text>
</comment>